<proteinExistence type="predicted"/>
<dbReference type="Pfam" id="PF14062">
    <property type="entry name" value="DUF4253"/>
    <property type="match status" value="1"/>
</dbReference>
<name>A0ABT6EYT0_9SYNE</name>
<dbReference type="InterPro" id="IPR025349">
    <property type="entry name" value="DUF4253"/>
</dbReference>
<dbReference type="Proteomes" id="UP001154265">
    <property type="component" value="Unassembled WGS sequence"/>
</dbReference>
<keyword evidence="3" id="KW-1185">Reference proteome</keyword>
<organism evidence="2 3">
    <name type="scientific">Candidatus Synechococcus calcipolaris G9</name>
    <dbReference type="NCBI Taxonomy" id="1497997"/>
    <lineage>
        <taxon>Bacteria</taxon>
        <taxon>Bacillati</taxon>
        <taxon>Cyanobacteriota</taxon>
        <taxon>Cyanophyceae</taxon>
        <taxon>Synechococcales</taxon>
        <taxon>Synechococcaceae</taxon>
        <taxon>Synechococcus</taxon>
    </lineage>
</organism>
<dbReference type="EMBL" id="JAKKUT010000002">
    <property type="protein sequence ID" value="MDG2990348.1"/>
    <property type="molecule type" value="Genomic_DNA"/>
</dbReference>
<sequence>MSSIKEPKLSMIQSISELAASLAGTTLAERMMLELPILDTDEKAYALKISGDEVESAWRIARACLSQTQRWPVAVGSWVENWSKWPEQIARADFFSRFYYEEAPNPVDISPRGLCRLADRVDVPAFLERMAWDRTQEKALYGDWGDIDPKNLAPEDARLPWYQPPTVALLFLPTIHCWDTLAYLNWFGTSDYGAEYYIALGRSWEKRFGAELVAHYGTILQCLVSRPPQILGDAETLAQEHDLASPCTLAQPGLHILDYAKGLVGCDRWALQENP</sequence>
<comment type="caution">
    <text evidence="2">The sequence shown here is derived from an EMBL/GenBank/DDBJ whole genome shotgun (WGS) entry which is preliminary data.</text>
</comment>
<feature type="domain" description="DUF4253" evidence="1">
    <location>
        <begin position="169"/>
        <end position="271"/>
    </location>
</feature>
<dbReference type="RefSeq" id="WP_277866260.1">
    <property type="nucleotide sequence ID" value="NZ_JAKKUT010000002.1"/>
</dbReference>
<evidence type="ECO:0000259" key="1">
    <source>
        <dbReference type="Pfam" id="PF14062"/>
    </source>
</evidence>
<evidence type="ECO:0000313" key="3">
    <source>
        <dbReference type="Proteomes" id="UP001154265"/>
    </source>
</evidence>
<evidence type="ECO:0000313" key="2">
    <source>
        <dbReference type="EMBL" id="MDG2990348.1"/>
    </source>
</evidence>
<accession>A0ABT6EYT0</accession>
<gene>
    <name evidence="2" type="ORF">L3556_05290</name>
</gene>
<protein>
    <submittedName>
        <fullName evidence="2">DUF4253 domain-containing protein</fullName>
    </submittedName>
</protein>
<reference evidence="2" key="2">
    <citation type="submission" date="2022-01" db="EMBL/GenBank/DDBJ databases">
        <authorList>
            <person name="Zivanovic Y."/>
            <person name="Moreira D."/>
            <person name="Lopez-Garcia P."/>
        </authorList>
    </citation>
    <scope>NUCLEOTIDE SEQUENCE</scope>
    <source>
        <strain evidence="2">G9</strain>
    </source>
</reference>
<reference evidence="2" key="1">
    <citation type="journal article" date="2022" name="Genome Biol. Evol.">
        <title>A New Gene Family Diagnostic for Intracellular Biomineralization of Amorphous Ca Carbonates by Cyanobacteria.</title>
        <authorList>
            <person name="Benzerara K."/>
            <person name="Duprat E."/>
            <person name="Bitard-Feildel T."/>
            <person name="Caumes G."/>
            <person name="Cassier-Chauvat C."/>
            <person name="Chauvat F."/>
            <person name="Dezi M."/>
            <person name="Diop S.I."/>
            <person name="Gaschignard G."/>
            <person name="Gorgen S."/>
            <person name="Gugger M."/>
            <person name="Lopez-Garcia P."/>
            <person name="Millet M."/>
            <person name="Skouri-Panet F."/>
            <person name="Moreira D."/>
            <person name="Callebaut I."/>
        </authorList>
    </citation>
    <scope>NUCLEOTIDE SEQUENCE</scope>
    <source>
        <strain evidence="2">G9</strain>
    </source>
</reference>